<dbReference type="InterPro" id="IPR036880">
    <property type="entry name" value="Kunitz_BPTI_sf"/>
</dbReference>
<name>A0A0K8RPL1_IXORI</name>
<dbReference type="Gene3D" id="4.10.410.10">
    <property type="entry name" value="Pancreatic trypsin inhibitor Kunitz domain"/>
    <property type="match status" value="1"/>
</dbReference>
<accession>A0A0K8RPL1</accession>
<dbReference type="EMBL" id="GADI01001259">
    <property type="protein sequence ID" value="JAA72549.1"/>
    <property type="molecule type" value="mRNA"/>
</dbReference>
<organism evidence="1">
    <name type="scientific">Ixodes ricinus</name>
    <name type="common">Common tick</name>
    <name type="synonym">Acarus ricinus</name>
    <dbReference type="NCBI Taxonomy" id="34613"/>
    <lineage>
        <taxon>Eukaryota</taxon>
        <taxon>Metazoa</taxon>
        <taxon>Ecdysozoa</taxon>
        <taxon>Arthropoda</taxon>
        <taxon>Chelicerata</taxon>
        <taxon>Arachnida</taxon>
        <taxon>Acari</taxon>
        <taxon>Parasitiformes</taxon>
        <taxon>Ixodida</taxon>
        <taxon>Ixodoidea</taxon>
        <taxon>Ixodidae</taxon>
        <taxon>Ixodinae</taxon>
        <taxon>Ixodes</taxon>
    </lineage>
</organism>
<proteinExistence type="evidence at transcript level"/>
<dbReference type="GO" id="GO:0004867">
    <property type="term" value="F:serine-type endopeptidase inhibitor activity"/>
    <property type="evidence" value="ECO:0007669"/>
    <property type="project" value="InterPro"/>
</dbReference>
<feature type="non-terminal residue" evidence="1">
    <location>
        <position position="1"/>
    </location>
</feature>
<evidence type="ECO:0000313" key="1">
    <source>
        <dbReference type="EMBL" id="JAA72549.1"/>
    </source>
</evidence>
<dbReference type="AlphaFoldDB" id="A0A0K8RPL1"/>
<reference evidence="1" key="1">
    <citation type="submission" date="2012-12" db="EMBL/GenBank/DDBJ databases">
        <title>Identification and characterization of a phenylalanine ammonia-lyase gene family in Isatis indigotica Fort.</title>
        <authorList>
            <person name="Liu Q."/>
            <person name="Chen J."/>
            <person name="Zhou X."/>
            <person name="Di P."/>
            <person name="Xiao Y."/>
            <person name="Xuan H."/>
            <person name="Zhang L."/>
            <person name="Chen W."/>
        </authorList>
    </citation>
    <scope>NUCLEOTIDE SEQUENCE</scope>
    <source>
        <tissue evidence="1">Salivary gland</tissue>
    </source>
</reference>
<sequence>QLQSQQKCEEITGCVDDDTNFGTAKDCWKTCASRKVKPLSRNPPDRRGKLVSEGRVTITISMKMPVRQPPYSPFRKSTRNKNNFKTLKECTETCKPTYNGVVKKLVCT</sequence>
<protein>
    <submittedName>
        <fullName evidence="1">Putative salivary kunitz domain protein</fullName>
    </submittedName>
</protein>